<dbReference type="Pfam" id="PF02350">
    <property type="entry name" value="Epimerase_2"/>
    <property type="match status" value="1"/>
</dbReference>
<accession>A0A455UF84</accession>
<dbReference type="PANTHER" id="PTHR43174:SF3">
    <property type="entry name" value="UDP-N-ACETYLGLUCOSAMINE 2-EPIMERASE"/>
    <property type="match status" value="1"/>
</dbReference>
<name>A0A455UF84_9GAMM</name>
<dbReference type="SUPFAM" id="SSF53756">
    <property type="entry name" value="UDP-Glycosyltransferase/glycogen phosphorylase"/>
    <property type="match status" value="1"/>
</dbReference>
<dbReference type="GO" id="GO:0006047">
    <property type="term" value="P:UDP-N-acetylglucosamine metabolic process"/>
    <property type="evidence" value="ECO:0007669"/>
    <property type="project" value="InterPro"/>
</dbReference>
<protein>
    <recommendedName>
        <fullName evidence="1">UDP-N-acetylglucosamine 2-epimerase domain-containing protein</fullName>
    </recommendedName>
</protein>
<dbReference type="InterPro" id="IPR020004">
    <property type="entry name" value="UDP-GlcNAc_Epase"/>
</dbReference>
<sequence length="186" mass="20391">MRKVAVFTGTRAEYGLLYWLMKEIDTHAQLELQVIAAAMHLSPEFGSTWQLIQQDGFNVDAKVEMLLSSDTRVGVAKSIGLGTIGLADALERLAPDVVVILGDRFEALAAAQTALILNVPIMHLHGGEITEGAYDDAIRHAITKMASFHAVAAEPYRQRVIQMGKTLCMFLMSARSAWIILLALRV</sequence>
<dbReference type="Proteomes" id="UP000320231">
    <property type="component" value="Chromosome"/>
</dbReference>
<proteinExistence type="predicted"/>
<evidence type="ECO:0000313" key="2">
    <source>
        <dbReference type="EMBL" id="BBI64337.1"/>
    </source>
</evidence>
<dbReference type="GO" id="GO:0004553">
    <property type="term" value="F:hydrolase activity, hydrolyzing O-glycosyl compounds"/>
    <property type="evidence" value="ECO:0007669"/>
    <property type="project" value="InterPro"/>
</dbReference>
<evidence type="ECO:0000259" key="1">
    <source>
        <dbReference type="Pfam" id="PF02350"/>
    </source>
</evidence>
<organism evidence="2 3">
    <name type="scientific">Vreelandella sulfidaeris</name>
    <dbReference type="NCBI Taxonomy" id="115553"/>
    <lineage>
        <taxon>Bacteria</taxon>
        <taxon>Pseudomonadati</taxon>
        <taxon>Pseudomonadota</taxon>
        <taxon>Gammaproteobacteria</taxon>
        <taxon>Oceanospirillales</taxon>
        <taxon>Halomonadaceae</taxon>
        <taxon>Vreelandella</taxon>
    </lineage>
</organism>
<dbReference type="PANTHER" id="PTHR43174">
    <property type="entry name" value="UDP-N-ACETYLGLUCOSAMINE 2-EPIMERASE"/>
    <property type="match status" value="1"/>
</dbReference>
<feature type="domain" description="UDP-N-acetylglucosamine 2-epimerase" evidence="1">
    <location>
        <begin position="22"/>
        <end position="165"/>
    </location>
</feature>
<evidence type="ECO:0000313" key="3">
    <source>
        <dbReference type="Proteomes" id="UP000320231"/>
    </source>
</evidence>
<dbReference type="NCBIfam" id="TIGR03568">
    <property type="entry name" value="NeuC_NnaA"/>
    <property type="match status" value="1"/>
</dbReference>
<dbReference type="KEGG" id="hsr:HSBAA_56430"/>
<reference evidence="2 3" key="1">
    <citation type="journal article" date="2019" name="Microbiol. Resour. Announc.">
        <title>Complete Genome Sequence of Halomonas sulfidaeris Strain Esulfide1 Isolated from a Metal Sulfide Rock at a Depth of 2,200 Meters, Obtained Using Nanopore Sequencing.</title>
        <authorList>
            <person name="Saito M."/>
            <person name="Nishigata A."/>
            <person name="Galipon J."/>
            <person name="Arakawa K."/>
        </authorList>
    </citation>
    <scope>NUCLEOTIDE SEQUENCE [LARGE SCALE GENOMIC DNA]</scope>
    <source>
        <strain evidence="2 3">ATCC BAA-803</strain>
    </source>
</reference>
<dbReference type="AlphaFoldDB" id="A0A455UF84"/>
<dbReference type="InterPro" id="IPR003331">
    <property type="entry name" value="UDP_GlcNAc_Epimerase_2_dom"/>
</dbReference>
<dbReference type="EMBL" id="AP019514">
    <property type="protein sequence ID" value="BBI64337.1"/>
    <property type="molecule type" value="Genomic_DNA"/>
</dbReference>
<gene>
    <name evidence="2" type="ORF">HSBAA_56430</name>
</gene>
<dbReference type="InterPro" id="IPR029767">
    <property type="entry name" value="WecB-like"/>
</dbReference>
<dbReference type="Gene3D" id="3.40.50.2000">
    <property type="entry name" value="Glycogen Phosphorylase B"/>
    <property type="match status" value="1"/>
</dbReference>